<proteinExistence type="predicted"/>
<feature type="compositionally biased region" description="Basic and acidic residues" evidence="5">
    <location>
        <begin position="133"/>
        <end position="169"/>
    </location>
</feature>
<accession>A0A0G4L8S9</accession>
<evidence type="ECO:0000256" key="3">
    <source>
        <dbReference type="ARBA" id="ARBA00022806"/>
    </source>
</evidence>
<keyword evidence="3" id="KW-0347">Helicase</keyword>
<name>A0A0G4L8S9_VERLO</name>
<evidence type="ECO:0000313" key="7">
    <source>
        <dbReference type="Proteomes" id="UP000045706"/>
    </source>
</evidence>
<dbReference type="PANTHER" id="PTHR47961">
    <property type="entry name" value="DNA POLYMERASE THETA, PUTATIVE (AFU_ORTHOLOGUE AFUA_1G05260)-RELATED"/>
    <property type="match status" value="1"/>
</dbReference>
<dbReference type="InterPro" id="IPR050474">
    <property type="entry name" value="Hel308_SKI2-like"/>
</dbReference>
<reference evidence="7" key="1">
    <citation type="submission" date="2015-05" db="EMBL/GenBank/DDBJ databases">
        <authorList>
            <person name="Fogelqvist Johan"/>
        </authorList>
    </citation>
    <scope>NUCLEOTIDE SEQUENCE [LARGE SCALE GENOMIC DNA]</scope>
</reference>
<evidence type="ECO:0000256" key="5">
    <source>
        <dbReference type="SAM" id="MobiDB-lite"/>
    </source>
</evidence>
<dbReference type="EMBL" id="CVQI01008890">
    <property type="protein sequence ID" value="CRK18364.1"/>
    <property type="molecule type" value="Genomic_DNA"/>
</dbReference>
<evidence type="ECO:0000313" key="6">
    <source>
        <dbReference type="EMBL" id="CRK18364.1"/>
    </source>
</evidence>
<dbReference type="GO" id="GO:0005634">
    <property type="term" value="C:nucleus"/>
    <property type="evidence" value="ECO:0007669"/>
    <property type="project" value="TreeGrafter"/>
</dbReference>
<dbReference type="Gene3D" id="3.40.50.300">
    <property type="entry name" value="P-loop containing nucleotide triphosphate hydrolases"/>
    <property type="match status" value="1"/>
</dbReference>
<protein>
    <submittedName>
        <fullName evidence="6">Uncharacterized protein</fullName>
    </submittedName>
</protein>
<sequence length="204" mass="22487">MGTQYFEGREHRYVDYSLSEVLHMFGKALQPSKDGRGRGVLMVPGVKREFYKKFLNEALPVESHLHNYLHDAFVTEISTRLITNGEDAINWTTRRSRSFKSRSQALLDKWTKILSTVDGVAAPSTANGVNGNTEKKTEPNGVKDEAKVDAKSEEAVEAKKSTPEAKKSTPEATEETEAKPEGTPEKTANADAAAEATKEVETEA</sequence>
<feature type="compositionally biased region" description="Low complexity" evidence="5">
    <location>
        <begin position="185"/>
        <end position="195"/>
    </location>
</feature>
<dbReference type="GO" id="GO:0005524">
    <property type="term" value="F:ATP binding"/>
    <property type="evidence" value="ECO:0007669"/>
    <property type="project" value="UniProtKB-KW"/>
</dbReference>
<organism evidence="6 7">
    <name type="scientific">Verticillium longisporum</name>
    <name type="common">Verticillium dahliae var. longisporum</name>
    <dbReference type="NCBI Taxonomy" id="100787"/>
    <lineage>
        <taxon>Eukaryota</taxon>
        <taxon>Fungi</taxon>
        <taxon>Dikarya</taxon>
        <taxon>Ascomycota</taxon>
        <taxon>Pezizomycotina</taxon>
        <taxon>Sordariomycetes</taxon>
        <taxon>Hypocreomycetidae</taxon>
        <taxon>Glomerellales</taxon>
        <taxon>Plectosphaerellaceae</taxon>
        <taxon>Verticillium</taxon>
    </lineage>
</organism>
<keyword evidence="2" id="KW-0378">Hydrolase</keyword>
<keyword evidence="1" id="KW-0547">Nucleotide-binding</keyword>
<gene>
    <name evidence="6" type="ORF">BN1723_002502</name>
</gene>
<dbReference type="Proteomes" id="UP000045706">
    <property type="component" value="Unassembled WGS sequence"/>
</dbReference>
<evidence type="ECO:0000256" key="2">
    <source>
        <dbReference type="ARBA" id="ARBA00022801"/>
    </source>
</evidence>
<dbReference type="GO" id="GO:0016787">
    <property type="term" value="F:hydrolase activity"/>
    <property type="evidence" value="ECO:0007669"/>
    <property type="project" value="UniProtKB-KW"/>
</dbReference>
<evidence type="ECO:0000256" key="1">
    <source>
        <dbReference type="ARBA" id="ARBA00022741"/>
    </source>
</evidence>
<dbReference type="GO" id="GO:0004386">
    <property type="term" value="F:helicase activity"/>
    <property type="evidence" value="ECO:0007669"/>
    <property type="project" value="UniProtKB-KW"/>
</dbReference>
<evidence type="ECO:0000256" key="4">
    <source>
        <dbReference type="ARBA" id="ARBA00022840"/>
    </source>
</evidence>
<dbReference type="AlphaFoldDB" id="A0A0G4L8S9"/>
<dbReference type="PANTHER" id="PTHR47961:SF4">
    <property type="entry name" value="ACTIVATING SIGNAL COINTEGRATOR 1 COMPLEX SUBUNIT 3"/>
    <property type="match status" value="1"/>
</dbReference>
<dbReference type="InterPro" id="IPR027417">
    <property type="entry name" value="P-loop_NTPase"/>
</dbReference>
<feature type="region of interest" description="Disordered" evidence="5">
    <location>
        <begin position="121"/>
        <end position="204"/>
    </location>
</feature>
<dbReference type="InterPro" id="IPR036388">
    <property type="entry name" value="WH-like_DNA-bd_sf"/>
</dbReference>
<keyword evidence="4" id="KW-0067">ATP-binding</keyword>
<dbReference type="Gene3D" id="1.10.10.10">
    <property type="entry name" value="Winged helix-like DNA-binding domain superfamily/Winged helix DNA-binding domain"/>
    <property type="match status" value="1"/>
</dbReference>